<feature type="transmembrane region" description="Helical" evidence="6">
    <location>
        <begin position="45"/>
        <end position="62"/>
    </location>
</feature>
<comment type="subcellular location">
    <subcellularLocation>
        <location evidence="1">Endomembrane system</location>
        <topology evidence="1">Multi-pass membrane protein</topology>
    </subcellularLocation>
</comment>
<accession>A0AAE0I470</accession>
<comment type="caution">
    <text evidence="7">The sequence shown here is derived from an EMBL/GenBank/DDBJ whole genome shotgun (WGS) entry which is preliminary data.</text>
</comment>
<evidence type="ECO:0000313" key="8">
    <source>
        <dbReference type="Proteomes" id="UP001283341"/>
    </source>
</evidence>
<dbReference type="Pfam" id="PF10332">
    <property type="entry name" value="DUF2418"/>
    <property type="match status" value="1"/>
</dbReference>
<evidence type="ECO:0000256" key="3">
    <source>
        <dbReference type="ARBA" id="ARBA00022989"/>
    </source>
</evidence>
<keyword evidence="2 6" id="KW-0812">Transmembrane</keyword>
<dbReference type="PANTHER" id="PTHR28293">
    <property type="entry name" value="NUCLEAR RIM PROTEIN 1"/>
    <property type="match status" value="1"/>
</dbReference>
<feature type="compositionally biased region" description="Polar residues" evidence="5">
    <location>
        <begin position="435"/>
        <end position="453"/>
    </location>
</feature>
<feature type="region of interest" description="Disordered" evidence="5">
    <location>
        <begin position="313"/>
        <end position="377"/>
    </location>
</feature>
<name>A0AAE0I470_9PEZI</name>
<organism evidence="7 8">
    <name type="scientific">Apodospora peruviana</name>
    <dbReference type="NCBI Taxonomy" id="516989"/>
    <lineage>
        <taxon>Eukaryota</taxon>
        <taxon>Fungi</taxon>
        <taxon>Dikarya</taxon>
        <taxon>Ascomycota</taxon>
        <taxon>Pezizomycotina</taxon>
        <taxon>Sordariomycetes</taxon>
        <taxon>Sordariomycetidae</taxon>
        <taxon>Sordariales</taxon>
        <taxon>Lasiosphaeriaceae</taxon>
        <taxon>Apodospora</taxon>
    </lineage>
</organism>
<dbReference type="AlphaFoldDB" id="A0AAE0I470"/>
<evidence type="ECO:0000256" key="5">
    <source>
        <dbReference type="SAM" id="MobiDB-lite"/>
    </source>
</evidence>
<evidence type="ECO:0000256" key="4">
    <source>
        <dbReference type="ARBA" id="ARBA00023136"/>
    </source>
</evidence>
<reference evidence="7" key="2">
    <citation type="submission" date="2023-06" db="EMBL/GenBank/DDBJ databases">
        <authorList>
            <consortium name="Lawrence Berkeley National Laboratory"/>
            <person name="Haridas S."/>
            <person name="Hensen N."/>
            <person name="Bonometti L."/>
            <person name="Westerberg I."/>
            <person name="Brannstrom I.O."/>
            <person name="Guillou S."/>
            <person name="Cros-Aarteil S."/>
            <person name="Calhoun S."/>
            <person name="Kuo A."/>
            <person name="Mondo S."/>
            <person name="Pangilinan J."/>
            <person name="Riley R."/>
            <person name="Labutti K."/>
            <person name="Andreopoulos B."/>
            <person name="Lipzen A."/>
            <person name="Chen C."/>
            <person name="Yanf M."/>
            <person name="Daum C."/>
            <person name="Ng V."/>
            <person name="Clum A."/>
            <person name="Steindorff A."/>
            <person name="Ohm R."/>
            <person name="Martin F."/>
            <person name="Silar P."/>
            <person name="Natvig D."/>
            <person name="Lalanne C."/>
            <person name="Gautier V."/>
            <person name="Ament-Velasquez S.L."/>
            <person name="Kruys A."/>
            <person name="Hutchinson M.I."/>
            <person name="Powell A.J."/>
            <person name="Barry K."/>
            <person name="Miller A.N."/>
            <person name="Grigoriev I.V."/>
            <person name="Debuchy R."/>
            <person name="Gladieux P."/>
            <person name="Thoren M.H."/>
            <person name="Johannesson H."/>
        </authorList>
    </citation>
    <scope>NUCLEOTIDE SEQUENCE</scope>
    <source>
        <strain evidence="7">CBS 118394</strain>
    </source>
</reference>
<evidence type="ECO:0000256" key="1">
    <source>
        <dbReference type="ARBA" id="ARBA00004127"/>
    </source>
</evidence>
<evidence type="ECO:0008006" key="9">
    <source>
        <dbReference type="Google" id="ProtNLM"/>
    </source>
</evidence>
<dbReference type="InterPro" id="IPR018819">
    <property type="entry name" value="Nur1/Mug154"/>
</dbReference>
<keyword evidence="3 6" id="KW-1133">Transmembrane helix</keyword>
<dbReference type="GO" id="GO:0043007">
    <property type="term" value="P:maintenance of rDNA"/>
    <property type="evidence" value="ECO:0007669"/>
    <property type="project" value="TreeGrafter"/>
</dbReference>
<evidence type="ECO:0000256" key="6">
    <source>
        <dbReference type="SAM" id="Phobius"/>
    </source>
</evidence>
<dbReference type="EMBL" id="JAUEDM010000004">
    <property type="protein sequence ID" value="KAK3318298.1"/>
    <property type="molecule type" value="Genomic_DNA"/>
</dbReference>
<keyword evidence="8" id="KW-1185">Reference proteome</keyword>
<gene>
    <name evidence="7" type="ORF">B0H66DRAFT_232297</name>
</gene>
<feature type="compositionally biased region" description="Low complexity" evidence="5">
    <location>
        <begin position="355"/>
        <end position="365"/>
    </location>
</feature>
<sequence>MPPRPPRLVRRRPWSERIQAMLNPLDLYLSLSEEVQTLDWDSKKFGTQFGLAANFIFLLARANSGDREAVDDVFSDSPSNGWVTVLVQFLVWTLIPISIMNAFYTMTRSRHYRLFEENVEAPGPSTPSAHRVRVDSLPASSSPLRLVRDILQSESAEARAHPDKTRDVWEITVWDPYPATLRILCLFSPGHVLIYTLFLPLTSLESRPSVTVVKCLLLQIILSAQLLLMHSRFSQQARDTAIIQKEVMREYDIKYVHPRLHPVVREIATQVSIGNEGIEEESVSVGTPTTIIRRGFQTHPNANYVKHIDLNAGRPQSQPQLQPQLPRNVMSPGLFTPSAKPRMSDVSMSTQVSRPSGLRQSLPPQSQQPPPGFGGSLGVYSHMNSPLKKATSMGDMNSSFSPRNSREMAAIEQRDIAERMVRQSSPLKDPAGSSRRATTQFDTNYLHSPNTLANARATRWTQERFPTRR</sequence>
<feature type="region of interest" description="Disordered" evidence="5">
    <location>
        <begin position="421"/>
        <end position="469"/>
    </location>
</feature>
<evidence type="ECO:0000256" key="2">
    <source>
        <dbReference type="ARBA" id="ARBA00022692"/>
    </source>
</evidence>
<dbReference type="GO" id="GO:0007096">
    <property type="term" value="P:regulation of exit from mitosis"/>
    <property type="evidence" value="ECO:0007669"/>
    <property type="project" value="TreeGrafter"/>
</dbReference>
<protein>
    <recommendedName>
        <fullName evidence="9">Meiotically up-regulated gene 154 protein</fullName>
    </recommendedName>
</protein>
<proteinExistence type="predicted"/>
<feature type="transmembrane region" description="Helical" evidence="6">
    <location>
        <begin position="82"/>
        <end position="104"/>
    </location>
</feature>
<feature type="compositionally biased region" description="Low complexity" evidence="5">
    <location>
        <begin position="315"/>
        <end position="326"/>
    </location>
</feature>
<dbReference type="PANTHER" id="PTHR28293:SF1">
    <property type="entry name" value="NUCLEAR RIM PROTEIN 1"/>
    <property type="match status" value="1"/>
</dbReference>
<dbReference type="Proteomes" id="UP001283341">
    <property type="component" value="Unassembled WGS sequence"/>
</dbReference>
<keyword evidence="4 6" id="KW-0472">Membrane</keyword>
<dbReference type="GO" id="GO:0012505">
    <property type="term" value="C:endomembrane system"/>
    <property type="evidence" value="ECO:0007669"/>
    <property type="project" value="UniProtKB-SubCell"/>
</dbReference>
<evidence type="ECO:0000313" key="7">
    <source>
        <dbReference type="EMBL" id="KAK3318298.1"/>
    </source>
</evidence>
<reference evidence="7" key="1">
    <citation type="journal article" date="2023" name="Mol. Phylogenet. Evol.">
        <title>Genome-scale phylogeny and comparative genomics of the fungal order Sordariales.</title>
        <authorList>
            <person name="Hensen N."/>
            <person name="Bonometti L."/>
            <person name="Westerberg I."/>
            <person name="Brannstrom I.O."/>
            <person name="Guillou S."/>
            <person name="Cros-Aarteil S."/>
            <person name="Calhoun S."/>
            <person name="Haridas S."/>
            <person name="Kuo A."/>
            <person name="Mondo S."/>
            <person name="Pangilinan J."/>
            <person name="Riley R."/>
            <person name="LaButti K."/>
            <person name="Andreopoulos B."/>
            <person name="Lipzen A."/>
            <person name="Chen C."/>
            <person name="Yan M."/>
            <person name="Daum C."/>
            <person name="Ng V."/>
            <person name="Clum A."/>
            <person name="Steindorff A."/>
            <person name="Ohm R.A."/>
            <person name="Martin F."/>
            <person name="Silar P."/>
            <person name="Natvig D.O."/>
            <person name="Lalanne C."/>
            <person name="Gautier V."/>
            <person name="Ament-Velasquez S.L."/>
            <person name="Kruys A."/>
            <person name="Hutchinson M.I."/>
            <person name="Powell A.J."/>
            <person name="Barry K."/>
            <person name="Miller A.N."/>
            <person name="Grigoriev I.V."/>
            <person name="Debuchy R."/>
            <person name="Gladieux P."/>
            <person name="Hiltunen Thoren M."/>
            <person name="Johannesson H."/>
        </authorList>
    </citation>
    <scope>NUCLEOTIDE SEQUENCE</scope>
    <source>
        <strain evidence="7">CBS 118394</strain>
    </source>
</reference>